<sequence length="145" mass="16975">MVKIALAKSEVEIARCFPVMQQLRPHLIETDFITRVRRQEQQGYCLTSLEDEDTVRAVAGFRLSESLSWGKFLYVDDLIVADEQRSRGYGQALLQWLINYAKSHDCQQLHLDSGVQRFAAHRFYFQQRLEIRAYHFTIDISTIYG</sequence>
<dbReference type="Proteomes" id="UP000641646">
    <property type="component" value="Unassembled WGS sequence"/>
</dbReference>
<keyword evidence="3" id="KW-1185">Reference proteome</keyword>
<evidence type="ECO:0000313" key="3">
    <source>
        <dbReference type="Proteomes" id="UP000641646"/>
    </source>
</evidence>
<dbReference type="InterPro" id="IPR000182">
    <property type="entry name" value="GNAT_dom"/>
</dbReference>
<organism evidence="2 3">
    <name type="scientific">Aerosakkonema funiforme FACHB-1375</name>
    <dbReference type="NCBI Taxonomy" id="2949571"/>
    <lineage>
        <taxon>Bacteria</taxon>
        <taxon>Bacillati</taxon>
        <taxon>Cyanobacteriota</taxon>
        <taxon>Cyanophyceae</taxon>
        <taxon>Oscillatoriophycideae</taxon>
        <taxon>Aerosakkonematales</taxon>
        <taxon>Aerosakkonemataceae</taxon>
        <taxon>Aerosakkonema</taxon>
    </lineage>
</organism>
<dbReference type="GO" id="GO:0016747">
    <property type="term" value="F:acyltransferase activity, transferring groups other than amino-acyl groups"/>
    <property type="evidence" value="ECO:0007669"/>
    <property type="project" value="InterPro"/>
</dbReference>
<feature type="domain" description="N-acetyltransferase" evidence="1">
    <location>
        <begin position="2"/>
        <end position="145"/>
    </location>
</feature>
<dbReference type="InterPro" id="IPR016181">
    <property type="entry name" value="Acyl_CoA_acyltransferase"/>
</dbReference>
<reference evidence="2" key="1">
    <citation type="journal article" date="2015" name="ISME J.">
        <title>Draft Genome Sequence of Streptomyces incarnatus NRRL8089, which Produces the Nucleoside Antibiotic Sinefungin.</title>
        <authorList>
            <person name="Oshima K."/>
            <person name="Hattori M."/>
            <person name="Shimizu H."/>
            <person name="Fukuda K."/>
            <person name="Nemoto M."/>
            <person name="Inagaki K."/>
            <person name="Tamura T."/>
        </authorList>
    </citation>
    <scope>NUCLEOTIDE SEQUENCE</scope>
    <source>
        <strain evidence="2">FACHB-1375</strain>
    </source>
</reference>
<dbReference type="RefSeq" id="WP_190474487.1">
    <property type="nucleotide sequence ID" value="NZ_JACJPW010000144.1"/>
</dbReference>
<dbReference type="PROSITE" id="PS51186">
    <property type="entry name" value="GNAT"/>
    <property type="match status" value="1"/>
</dbReference>
<dbReference type="EMBL" id="JACJPW010000144">
    <property type="protein sequence ID" value="MBD2185819.1"/>
    <property type="molecule type" value="Genomic_DNA"/>
</dbReference>
<comment type="caution">
    <text evidence="2">The sequence shown here is derived from an EMBL/GenBank/DDBJ whole genome shotgun (WGS) entry which is preliminary data.</text>
</comment>
<gene>
    <name evidence="2" type="ORF">H6G03_32960</name>
</gene>
<name>A0A926VNN2_9CYAN</name>
<proteinExistence type="predicted"/>
<dbReference type="AlphaFoldDB" id="A0A926VNN2"/>
<dbReference type="Pfam" id="PF00583">
    <property type="entry name" value="Acetyltransf_1"/>
    <property type="match status" value="1"/>
</dbReference>
<reference evidence="2" key="2">
    <citation type="submission" date="2020-08" db="EMBL/GenBank/DDBJ databases">
        <authorList>
            <person name="Chen M."/>
            <person name="Teng W."/>
            <person name="Zhao L."/>
            <person name="Hu C."/>
            <person name="Zhou Y."/>
            <person name="Han B."/>
            <person name="Song L."/>
            <person name="Shu W."/>
        </authorList>
    </citation>
    <scope>NUCLEOTIDE SEQUENCE</scope>
    <source>
        <strain evidence="2">FACHB-1375</strain>
    </source>
</reference>
<dbReference type="Gene3D" id="3.40.630.30">
    <property type="match status" value="1"/>
</dbReference>
<evidence type="ECO:0000259" key="1">
    <source>
        <dbReference type="PROSITE" id="PS51186"/>
    </source>
</evidence>
<evidence type="ECO:0000313" key="2">
    <source>
        <dbReference type="EMBL" id="MBD2185819.1"/>
    </source>
</evidence>
<dbReference type="CDD" id="cd04301">
    <property type="entry name" value="NAT_SF"/>
    <property type="match status" value="1"/>
</dbReference>
<accession>A0A926VNN2</accession>
<protein>
    <submittedName>
        <fullName evidence="2">GNAT family N-acetyltransferase</fullName>
    </submittedName>
</protein>
<dbReference type="SUPFAM" id="SSF55729">
    <property type="entry name" value="Acyl-CoA N-acyltransferases (Nat)"/>
    <property type="match status" value="1"/>
</dbReference>